<sequence length="317" mass="36259">MLPLWIFTEGDLQRGMGHISRCCAYAHAWKQRGGDVYWIIDGDSCTQNFIQNEKITWICWQDNPALVNKKNGFALVDSYYASLPVLKRISDNFSGTIYLDDTFRLNYPRGLVIHSIPDQKPDDFIDAKWLIGIEWQPLRAAFWNAAAKKQASDDIRNILIIMGATDIRKLTDRIFKLVISIYPNSHIHIVSNNQDEPIYKKCTIYKNINDIDMSQLMCQCDLAISSAGQTMFELAKCGLPSLLVCVIDNQKKQFEWSQKNNLFPNGIYWNDPFFDNKMVEQLTKMASPIYRKSISNNAQLLIDGQGVKKLISLITGS</sequence>
<evidence type="ECO:0000313" key="1">
    <source>
        <dbReference type="EMBL" id="WED78308.1"/>
    </source>
</evidence>
<protein>
    <recommendedName>
        <fullName evidence="3">Glycosyl transferase family 28 C-terminal domain-containing protein</fullName>
    </recommendedName>
</protein>
<reference evidence="1" key="1">
    <citation type="submission" date="2023-02" db="EMBL/GenBank/DDBJ databases">
        <title>The sequence of Aeromonas allosaccharophila K520.</title>
        <authorList>
            <person name="Luo X."/>
        </authorList>
    </citation>
    <scope>NUCLEOTIDE SEQUENCE</scope>
    <source>
        <strain evidence="1">K520</strain>
    </source>
</reference>
<dbReference type="Gene3D" id="3.40.50.2000">
    <property type="entry name" value="Glycogen Phosphorylase B"/>
    <property type="match status" value="1"/>
</dbReference>
<evidence type="ECO:0000313" key="2">
    <source>
        <dbReference type="Proteomes" id="UP001213721"/>
    </source>
</evidence>
<dbReference type="RefSeq" id="WP_275057955.1">
    <property type="nucleotide sequence ID" value="NZ_CP118988.1"/>
</dbReference>
<evidence type="ECO:0008006" key="3">
    <source>
        <dbReference type="Google" id="ProtNLM"/>
    </source>
</evidence>
<name>A0AAX3P1E0_9GAMM</name>
<dbReference type="SUPFAM" id="SSF53756">
    <property type="entry name" value="UDP-Glycosyltransferase/glycogen phosphorylase"/>
    <property type="match status" value="1"/>
</dbReference>
<dbReference type="EMBL" id="CP118988">
    <property type="protein sequence ID" value="WED78308.1"/>
    <property type="molecule type" value="Genomic_DNA"/>
</dbReference>
<organism evidence="1 2">
    <name type="scientific">Aeromonas allosaccharophila</name>
    <dbReference type="NCBI Taxonomy" id="656"/>
    <lineage>
        <taxon>Bacteria</taxon>
        <taxon>Pseudomonadati</taxon>
        <taxon>Pseudomonadota</taxon>
        <taxon>Gammaproteobacteria</taxon>
        <taxon>Aeromonadales</taxon>
        <taxon>Aeromonadaceae</taxon>
        <taxon>Aeromonas</taxon>
    </lineage>
</organism>
<dbReference type="Proteomes" id="UP001213721">
    <property type="component" value="Chromosome"/>
</dbReference>
<dbReference type="Gene3D" id="3.40.50.11190">
    <property type="match status" value="1"/>
</dbReference>
<gene>
    <name evidence="1" type="ORF">PYU98_08860</name>
</gene>
<proteinExistence type="predicted"/>
<dbReference type="AlphaFoldDB" id="A0AAX3P1E0"/>
<accession>A0AAX3P1E0</accession>